<comment type="caution">
    <text evidence="1">The sequence shown here is derived from an EMBL/GenBank/DDBJ whole genome shotgun (WGS) entry which is preliminary data.</text>
</comment>
<name>A0A7W5DR13_9PORP</name>
<keyword evidence="2" id="KW-1185">Reference proteome</keyword>
<dbReference type="RefSeq" id="WP_183413277.1">
    <property type="nucleotide sequence ID" value="NZ_JACHYB010000001.1"/>
</dbReference>
<evidence type="ECO:0000313" key="2">
    <source>
        <dbReference type="Proteomes" id="UP000544222"/>
    </source>
</evidence>
<accession>A0A7W5DR13</accession>
<dbReference type="EMBL" id="JACHYB010000001">
    <property type="protein sequence ID" value="MBB3187514.1"/>
    <property type="molecule type" value="Genomic_DNA"/>
</dbReference>
<reference evidence="1 2" key="1">
    <citation type="submission" date="2020-08" db="EMBL/GenBank/DDBJ databases">
        <title>Genomic Encyclopedia of Type Strains, Phase IV (KMG-IV): sequencing the most valuable type-strain genomes for metagenomic binning, comparative biology and taxonomic classification.</title>
        <authorList>
            <person name="Goeker M."/>
        </authorList>
    </citation>
    <scope>NUCLEOTIDE SEQUENCE [LARGE SCALE GENOMIC DNA]</scope>
    <source>
        <strain evidence="1 2">DSM 27471</strain>
    </source>
</reference>
<organism evidence="1 2">
    <name type="scientific">Microbacter margulisiae</name>
    <dbReference type="NCBI Taxonomy" id="1350067"/>
    <lineage>
        <taxon>Bacteria</taxon>
        <taxon>Pseudomonadati</taxon>
        <taxon>Bacteroidota</taxon>
        <taxon>Bacteroidia</taxon>
        <taxon>Bacteroidales</taxon>
        <taxon>Porphyromonadaceae</taxon>
        <taxon>Microbacter</taxon>
    </lineage>
</organism>
<sequence>MNQTSLINMLPVPFRFNPWKHHLHWVEDILQGLLYNSSGMPDMQDAVDHIRAINNNYVDVYTGSLTFTQLLDEVNAIIKHAGIESSADFLSWLDGKEFRVVTLSDKSAWVLREGAEEEFYLHLHPARSAPHIIRLHGNSWKTAIVARLFYPHQEEIELGMINELRKNKLNLSPIKNMEHSQRLREALRLLGGMKVGFNGQ</sequence>
<dbReference type="AlphaFoldDB" id="A0A7W5DR13"/>
<proteinExistence type="predicted"/>
<gene>
    <name evidence="1" type="ORF">FHX64_001677</name>
</gene>
<dbReference type="Proteomes" id="UP000544222">
    <property type="component" value="Unassembled WGS sequence"/>
</dbReference>
<protein>
    <submittedName>
        <fullName evidence="1">Uncharacterized protein</fullName>
    </submittedName>
</protein>
<evidence type="ECO:0000313" key="1">
    <source>
        <dbReference type="EMBL" id="MBB3187514.1"/>
    </source>
</evidence>